<evidence type="ECO:0000313" key="4">
    <source>
        <dbReference type="EMBL" id="GAA97020.1"/>
    </source>
</evidence>
<dbReference type="EMBL" id="BABT02000110">
    <property type="protein sequence ID" value="GAA97020.1"/>
    <property type="molecule type" value="Genomic_DNA"/>
</dbReference>
<evidence type="ECO:0000313" key="5">
    <source>
        <dbReference type="Proteomes" id="UP000009131"/>
    </source>
</evidence>
<keyword evidence="2" id="KW-0812">Transmembrane</keyword>
<comment type="caution">
    <text evidence="4">The sequence shown here is derived from an EMBL/GenBank/DDBJ whole genome shotgun (WGS) entry which is preliminary data.</text>
</comment>
<keyword evidence="5" id="KW-1185">Reference proteome</keyword>
<feature type="transmembrane region" description="Helical" evidence="2">
    <location>
        <begin position="141"/>
        <end position="161"/>
    </location>
</feature>
<organism evidence="4 5">
    <name type="scientific">Mixia osmundae (strain CBS 9802 / IAM 14324 / JCM 22182 / KY 12970)</name>
    <dbReference type="NCBI Taxonomy" id="764103"/>
    <lineage>
        <taxon>Eukaryota</taxon>
        <taxon>Fungi</taxon>
        <taxon>Dikarya</taxon>
        <taxon>Basidiomycota</taxon>
        <taxon>Pucciniomycotina</taxon>
        <taxon>Mixiomycetes</taxon>
        <taxon>Mixiales</taxon>
        <taxon>Mixiaceae</taxon>
        <taxon>Mixia</taxon>
    </lineage>
</organism>
<feature type="region of interest" description="Disordered" evidence="1">
    <location>
        <begin position="106"/>
        <end position="127"/>
    </location>
</feature>
<dbReference type="eggNOG" id="ENOG502T17U">
    <property type="taxonomic scope" value="Eukaryota"/>
</dbReference>
<dbReference type="InParanoid" id="G7E2G0"/>
<accession>G7E2G0</accession>
<dbReference type="RefSeq" id="XP_014565457.1">
    <property type="nucleotide sequence ID" value="XM_014709971.1"/>
</dbReference>
<dbReference type="OMA" id="LCATMTG"/>
<gene>
    <name evidence="4" type="primary">Mo03695</name>
    <name evidence="4" type="ORF">E5Q_03695</name>
</gene>
<keyword evidence="3" id="KW-0732">Signal</keyword>
<feature type="compositionally biased region" description="Low complexity" evidence="1">
    <location>
        <begin position="112"/>
        <end position="127"/>
    </location>
</feature>
<dbReference type="AlphaFoldDB" id="G7E2G0"/>
<reference evidence="4 5" key="2">
    <citation type="journal article" date="2012" name="Open Biol.">
        <title>Characteristics of nucleosomes and linker DNA regions on the genome of the basidiomycete Mixia osmundae revealed by mono- and dinucleosome mapping.</title>
        <authorList>
            <person name="Nishida H."/>
            <person name="Kondo S."/>
            <person name="Matsumoto T."/>
            <person name="Suzuki Y."/>
            <person name="Yoshikawa H."/>
            <person name="Taylor T.D."/>
            <person name="Sugiyama J."/>
        </authorList>
    </citation>
    <scope>NUCLEOTIDE SEQUENCE [LARGE SCALE GENOMIC DNA]</scope>
    <source>
        <strain evidence="5">CBS 9802 / IAM 14324 / JCM 22182 / KY 12970</strain>
    </source>
</reference>
<feature type="signal peptide" evidence="3">
    <location>
        <begin position="1"/>
        <end position="22"/>
    </location>
</feature>
<name>G7E2G0_MIXOS</name>
<evidence type="ECO:0000256" key="3">
    <source>
        <dbReference type="SAM" id="SignalP"/>
    </source>
</evidence>
<sequence length="162" mass="16093">MISRTALLTLLASLLLSLHVSAQTAAPFPPLVYTYAGESADPSLLSAVSSAAGTVNGVINSVASDTATGAVAPFATTSTALPTSAQPVTSDFAFSSATPGVVLSSNTRPEFTASGTPPATSSATTAPTASSAHKDILLPRGLTMALSLVSLTAVFGSFLCFV</sequence>
<evidence type="ECO:0000256" key="2">
    <source>
        <dbReference type="SAM" id="Phobius"/>
    </source>
</evidence>
<reference evidence="4 5" key="1">
    <citation type="journal article" date="2011" name="J. Gen. Appl. Microbiol.">
        <title>Draft genome sequencing of the enigmatic basidiomycete Mixia osmundae.</title>
        <authorList>
            <person name="Nishida H."/>
            <person name="Nagatsuka Y."/>
            <person name="Sugiyama J."/>
        </authorList>
    </citation>
    <scope>NUCLEOTIDE SEQUENCE [LARGE SCALE GENOMIC DNA]</scope>
    <source>
        <strain evidence="5">CBS 9802 / IAM 14324 / JCM 22182 / KY 12970</strain>
    </source>
</reference>
<feature type="chain" id="PRO_5009955683" evidence="3">
    <location>
        <begin position="23"/>
        <end position="162"/>
    </location>
</feature>
<dbReference type="HOGENOM" id="CLU_1635808_0_0_1"/>
<dbReference type="Proteomes" id="UP000009131">
    <property type="component" value="Unassembled WGS sequence"/>
</dbReference>
<evidence type="ECO:0000256" key="1">
    <source>
        <dbReference type="SAM" id="MobiDB-lite"/>
    </source>
</evidence>
<proteinExistence type="predicted"/>
<keyword evidence="2" id="KW-0472">Membrane</keyword>
<protein>
    <submittedName>
        <fullName evidence="4">Uncharacterized protein</fullName>
    </submittedName>
</protein>
<keyword evidence="2" id="KW-1133">Transmembrane helix</keyword>